<dbReference type="AlphaFoldDB" id="A0A2C9VIA8"/>
<comment type="caution">
    <text evidence="2">The sequence shown here is derived from an EMBL/GenBank/DDBJ whole genome shotgun (WGS) entry which is preliminary data.</text>
</comment>
<accession>A0A2C9VIA8</accession>
<dbReference type="PANTHER" id="PTHR33597:SF23">
    <property type="entry name" value="METHYLTRANSFERASE TYPE 11 DOMAIN-CONTAINING PROTEIN"/>
    <property type="match status" value="1"/>
</dbReference>
<dbReference type="Gramene" id="Manes.07G036700.1.v8.1">
    <property type="protein sequence ID" value="Manes.07G036700.1.v8.1.CDS"/>
    <property type="gene ID" value="Manes.07G036700.v8.1"/>
</dbReference>
<sequence length="456" mass="51840">MQSKTMEIERMKELMLIWYRIRSSRVALVGGNHTASRSEKIPVKKFRWKRQKAMKFASGYKMKHSPYGIGLDSDTLLVIKLPDSQFLRIVSRSVFLAVVILTLPCFGSILKELSSTSSYDLSVDDFDSDLIDVEFLDSLLLNLVNEGLIKKGDKALFASSGIGAVIDNSHFLNANEIDFVVGSDLGQRGFFHDPSFDFVLALGIKDIESLDSILKVGGVLVSQLSDLPNAFLKKSNYKIFYLRQYSSTIVAMKKTSLGNELVDSSAGRSQLFDLALEAKKVALNGLEDVLLEPPRKVLATSRKLLKRFNYLPDLLGDSLEDYPRRVFVDVSLQEEEDGVMAWFNENYPTRKQKFEMYNIQMLPEAVSKTVTPSVDVSNWLMKNVREDEFVVMKAEAEVVEEMIMKRTIGLVDELFLQCENQWQNGEGKKSKRAYWECLALYGRLRDKGIAVHQWWD</sequence>
<dbReference type="InterPro" id="IPR057192">
    <property type="entry name" value="DUF7870"/>
</dbReference>
<name>A0A2C9VIA8_MANES</name>
<dbReference type="EMBL" id="CM004393">
    <property type="protein sequence ID" value="OAY45160.1"/>
    <property type="molecule type" value="Genomic_DNA"/>
</dbReference>
<proteinExistence type="predicted"/>
<protein>
    <recommendedName>
        <fullName evidence="1">DUF7870 domain-containing protein</fullName>
    </recommendedName>
</protein>
<evidence type="ECO:0000259" key="1">
    <source>
        <dbReference type="Pfam" id="PF25276"/>
    </source>
</evidence>
<keyword evidence="3" id="KW-1185">Reference proteome</keyword>
<evidence type="ECO:0000313" key="2">
    <source>
        <dbReference type="EMBL" id="OAY45160.1"/>
    </source>
</evidence>
<dbReference type="STRING" id="3983.A0A2C9VIA8"/>
<dbReference type="Proteomes" id="UP000091857">
    <property type="component" value="Chromosome 7"/>
</dbReference>
<gene>
    <name evidence="2" type="ORF">MANES_07G036700v8</name>
</gene>
<dbReference type="Pfam" id="PF25276">
    <property type="entry name" value="DUF7870"/>
    <property type="match status" value="1"/>
</dbReference>
<organism evidence="2 3">
    <name type="scientific">Manihot esculenta</name>
    <name type="common">Cassava</name>
    <name type="synonym">Jatropha manihot</name>
    <dbReference type="NCBI Taxonomy" id="3983"/>
    <lineage>
        <taxon>Eukaryota</taxon>
        <taxon>Viridiplantae</taxon>
        <taxon>Streptophyta</taxon>
        <taxon>Embryophyta</taxon>
        <taxon>Tracheophyta</taxon>
        <taxon>Spermatophyta</taxon>
        <taxon>Magnoliopsida</taxon>
        <taxon>eudicotyledons</taxon>
        <taxon>Gunneridae</taxon>
        <taxon>Pentapetalae</taxon>
        <taxon>rosids</taxon>
        <taxon>fabids</taxon>
        <taxon>Malpighiales</taxon>
        <taxon>Euphorbiaceae</taxon>
        <taxon>Crotonoideae</taxon>
        <taxon>Manihoteae</taxon>
        <taxon>Manihot</taxon>
    </lineage>
</organism>
<reference evidence="3" key="1">
    <citation type="journal article" date="2016" name="Nat. Biotechnol.">
        <title>Sequencing wild and cultivated cassava and related species reveals extensive interspecific hybridization and genetic diversity.</title>
        <authorList>
            <person name="Bredeson J.V."/>
            <person name="Lyons J.B."/>
            <person name="Prochnik S.E."/>
            <person name="Wu G.A."/>
            <person name="Ha C.M."/>
            <person name="Edsinger-Gonzales E."/>
            <person name="Grimwood J."/>
            <person name="Schmutz J."/>
            <person name="Rabbi I.Y."/>
            <person name="Egesi C."/>
            <person name="Nauluvula P."/>
            <person name="Lebot V."/>
            <person name="Ndunguru J."/>
            <person name="Mkamilo G."/>
            <person name="Bart R.S."/>
            <person name="Setter T.L."/>
            <person name="Gleadow R.M."/>
            <person name="Kulakow P."/>
            <person name="Ferguson M.E."/>
            <person name="Rounsley S."/>
            <person name="Rokhsar D.S."/>
        </authorList>
    </citation>
    <scope>NUCLEOTIDE SEQUENCE [LARGE SCALE GENOMIC DNA]</scope>
    <source>
        <strain evidence="3">cv. AM560-2</strain>
    </source>
</reference>
<evidence type="ECO:0000313" key="3">
    <source>
        <dbReference type="Proteomes" id="UP000091857"/>
    </source>
</evidence>
<dbReference type="PANTHER" id="PTHR33597">
    <property type="entry name" value="OS02G0760400 PROTEIN"/>
    <property type="match status" value="1"/>
</dbReference>
<feature type="domain" description="DUF7870" evidence="1">
    <location>
        <begin position="283"/>
        <end position="455"/>
    </location>
</feature>